<dbReference type="InterPro" id="IPR000504">
    <property type="entry name" value="RRM_dom"/>
</dbReference>
<sequence length="278" mass="31485">MLPPPPLPPSSPMSPTLFHHHTARNRLVSPPILPLPYPLPNNPHPSQPKSPYLSSNYHSWQPNQAPPHHPAFYPHHTNLTLNRPYPSPNHFSRWSRKHVSDSINNDQILNVYVENIPSRWTSIDIHLILTKFGEILDVYIPAKLSKLGKRFSFVRFKKPVHTQSLIAHINSVLVDDGHLSASLAKERTMNQPSTSRTPCQPPPLNHPIIKNKREAFVRNNISFADTIKSSECTHNGHNSTENKKKPLMSFIPKAFSSEHLTSCAYTILKNPMPVDAII</sequence>
<dbReference type="GO" id="GO:0003723">
    <property type="term" value="F:RNA binding"/>
    <property type="evidence" value="ECO:0007669"/>
    <property type="project" value="UniProtKB-UniRule"/>
</dbReference>
<evidence type="ECO:0000259" key="3">
    <source>
        <dbReference type="PROSITE" id="PS50102"/>
    </source>
</evidence>
<evidence type="ECO:0000313" key="5">
    <source>
        <dbReference type="Proteomes" id="UP001141552"/>
    </source>
</evidence>
<evidence type="ECO:0000256" key="2">
    <source>
        <dbReference type="SAM" id="MobiDB-lite"/>
    </source>
</evidence>
<dbReference type="InterPro" id="IPR035979">
    <property type="entry name" value="RBD_domain_sf"/>
</dbReference>
<evidence type="ECO:0000256" key="1">
    <source>
        <dbReference type="PROSITE-ProRule" id="PRU00176"/>
    </source>
</evidence>
<dbReference type="Proteomes" id="UP001141552">
    <property type="component" value="Unassembled WGS sequence"/>
</dbReference>
<dbReference type="CDD" id="cd00590">
    <property type="entry name" value="RRM_SF"/>
    <property type="match status" value="1"/>
</dbReference>
<name>A0A9Q0JES9_9ROSI</name>
<feature type="compositionally biased region" description="Pro residues" evidence="2">
    <location>
        <begin position="38"/>
        <end position="48"/>
    </location>
</feature>
<keyword evidence="5" id="KW-1185">Reference proteome</keyword>
<evidence type="ECO:0000313" key="4">
    <source>
        <dbReference type="EMBL" id="KAJ4838904.1"/>
    </source>
</evidence>
<dbReference type="Gene3D" id="3.30.70.330">
    <property type="match status" value="1"/>
</dbReference>
<organism evidence="4 5">
    <name type="scientific">Turnera subulata</name>
    <dbReference type="NCBI Taxonomy" id="218843"/>
    <lineage>
        <taxon>Eukaryota</taxon>
        <taxon>Viridiplantae</taxon>
        <taxon>Streptophyta</taxon>
        <taxon>Embryophyta</taxon>
        <taxon>Tracheophyta</taxon>
        <taxon>Spermatophyta</taxon>
        <taxon>Magnoliopsida</taxon>
        <taxon>eudicotyledons</taxon>
        <taxon>Gunneridae</taxon>
        <taxon>Pentapetalae</taxon>
        <taxon>rosids</taxon>
        <taxon>fabids</taxon>
        <taxon>Malpighiales</taxon>
        <taxon>Passifloraceae</taxon>
        <taxon>Turnera</taxon>
    </lineage>
</organism>
<feature type="domain" description="RRM" evidence="3">
    <location>
        <begin position="109"/>
        <end position="186"/>
    </location>
</feature>
<gene>
    <name evidence="4" type="ORF">Tsubulata_006769</name>
</gene>
<feature type="region of interest" description="Disordered" evidence="2">
    <location>
        <begin position="38"/>
        <end position="60"/>
    </location>
</feature>
<protein>
    <recommendedName>
        <fullName evidence="3">RRM domain-containing protein</fullName>
    </recommendedName>
</protein>
<accession>A0A9Q0JES9</accession>
<dbReference type="Pfam" id="PF00076">
    <property type="entry name" value="RRM_1"/>
    <property type="match status" value="1"/>
</dbReference>
<dbReference type="SMART" id="SM00360">
    <property type="entry name" value="RRM"/>
    <property type="match status" value="1"/>
</dbReference>
<dbReference type="PROSITE" id="PS50102">
    <property type="entry name" value="RRM"/>
    <property type="match status" value="1"/>
</dbReference>
<reference evidence="4" key="1">
    <citation type="submission" date="2022-02" db="EMBL/GenBank/DDBJ databases">
        <authorList>
            <person name="Henning P.M."/>
            <person name="McCubbin A.G."/>
            <person name="Shore J.S."/>
        </authorList>
    </citation>
    <scope>NUCLEOTIDE SEQUENCE</scope>
    <source>
        <strain evidence="4">F60SS</strain>
        <tissue evidence="4">Leaves</tissue>
    </source>
</reference>
<reference evidence="4" key="2">
    <citation type="journal article" date="2023" name="Plants (Basel)">
        <title>Annotation of the Turnera subulata (Passifloraceae) Draft Genome Reveals the S-Locus Evolved after the Divergence of Turneroideae from Passifloroideae in a Stepwise Manner.</title>
        <authorList>
            <person name="Henning P.M."/>
            <person name="Roalson E.H."/>
            <person name="Mir W."/>
            <person name="McCubbin A.G."/>
            <person name="Shore J.S."/>
        </authorList>
    </citation>
    <scope>NUCLEOTIDE SEQUENCE</scope>
    <source>
        <strain evidence="4">F60SS</strain>
    </source>
</reference>
<comment type="caution">
    <text evidence="4">The sequence shown here is derived from an EMBL/GenBank/DDBJ whole genome shotgun (WGS) entry which is preliminary data.</text>
</comment>
<dbReference type="OrthoDB" id="861279at2759"/>
<dbReference type="SUPFAM" id="SSF54928">
    <property type="entry name" value="RNA-binding domain, RBD"/>
    <property type="match status" value="1"/>
</dbReference>
<proteinExistence type="predicted"/>
<keyword evidence="1" id="KW-0694">RNA-binding</keyword>
<dbReference type="InterPro" id="IPR012677">
    <property type="entry name" value="Nucleotide-bd_a/b_plait_sf"/>
</dbReference>
<dbReference type="AlphaFoldDB" id="A0A9Q0JES9"/>
<dbReference type="EMBL" id="JAKUCV010003446">
    <property type="protein sequence ID" value="KAJ4838904.1"/>
    <property type="molecule type" value="Genomic_DNA"/>
</dbReference>